<reference evidence="2" key="1">
    <citation type="submission" date="2020-11" db="EMBL/GenBank/DDBJ databases">
        <authorList>
            <person name="Whiteford S."/>
        </authorList>
    </citation>
    <scope>NUCLEOTIDE SEQUENCE</scope>
</reference>
<sequence>MRELSNGLITEEGLRIEWLDHLPAQLRVVLSVNSESSLDTLAAMADKMLEYSEPTTIAAVQSSHTTYTPNTADVTVSAQLCVLSKQLEKLSLEVAELRGRQQERRPYRGRPRSRSRSWSRQRQAPRPGTDTWECKYHWRFGDRATRCESPCCKRKKMSEN</sequence>
<feature type="compositionally biased region" description="Basic residues" evidence="1">
    <location>
        <begin position="107"/>
        <end position="119"/>
    </location>
</feature>
<name>A0A8S4GDT5_PLUXY</name>
<dbReference type="PANTHER" id="PTHR33327:SF3">
    <property type="entry name" value="RNA-DIRECTED DNA POLYMERASE"/>
    <property type="match status" value="1"/>
</dbReference>
<evidence type="ECO:0000313" key="2">
    <source>
        <dbReference type="EMBL" id="CAG9137062.1"/>
    </source>
</evidence>
<dbReference type="AlphaFoldDB" id="A0A8S4GDT5"/>
<dbReference type="EMBL" id="CAJHNJ030000180">
    <property type="protein sequence ID" value="CAG9137062.1"/>
    <property type="molecule type" value="Genomic_DNA"/>
</dbReference>
<proteinExistence type="predicted"/>
<accession>A0A8S4GDT5</accession>
<organism evidence="2 3">
    <name type="scientific">Plutella xylostella</name>
    <name type="common">Diamondback moth</name>
    <name type="synonym">Plutella maculipennis</name>
    <dbReference type="NCBI Taxonomy" id="51655"/>
    <lineage>
        <taxon>Eukaryota</taxon>
        <taxon>Metazoa</taxon>
        <taxon>Ecdysozoa</taxon>
        <taxon>Arthropoda</taxon>
        <taxon>Hexapoda</taxon>
        <taxon>Insecta</taxon>
        <taxon>Pterygota</taxon>
        <taxon>Neoptera</taxon>
        <taxon>Endopterygota</taxon>
        <taxon>Lepidoptera</taxon>
        <taxon>Glossata</taxon>
        <taxon>Ditrysia</taxon>
        <taxon>Yponomeutoidea</taxon>
        <taxon>Plutellidae</taxon>
        <taxon>Plutella</taxon>
    </lineage>
</organism>
<gene>
    <name evidence="2" type="ORF">PLXY2_LOCUS15318</name>
</gene>
<evidence type="ECO:0000256" key="1">
    <source>
        <dbReference type="SAM" id="MobiDB-lite"/>
    </source>
</evidence>
<dbReference type="Proteomes" id="UP000653454">
    <property type="component" value="Unassembled WGS sequence"/>
</dbReference>
<keyword evidence="3" id="KW-1185">Reference proteome</keyword>
<dbReference type="PANTHER" id="PTHR33327">
    <property type="entry name" value="ENDONUCLEASE"/>
    <property type="match status" value="1"/>
</dbReference>
<feature type="region of interest" description="Disordered" evidence="1">
    <location>
        <begin position="98"/>
        <end position="132"/>
    </location>
</feature>
<protein>
    <submittedName>
        <fullName evidence="2">(diamondback moth) hypothetical protein</fullName>
    </submittedName>
</protein>
<comment type="caution">
    <text evidence="2">The sequence shown here is derived from an EMBL/GenBank/DDBJ whole genome shotgun (WGS) entry which is preliminary data.</text>
</comment>
<evidence type="ECO:0000313" key="3">
    <source>
        <dbReference type="Proteomes" id="UP000653454"/>
    </source>
</evidence>